<organism evidence="8 9">
    <name type="scientific">Marssonina brunnea f. sp. multigermtubi (strain MB_m1)</name>
    <name type="common">Marssonina leaf spot fungus</name>
    <dbReference type="NCBI Taxonomy" id="1072389"/>
    <lineage>
        <taxon>Eukaryota</taxon>
        <taxon>Fungi</taxon>
        <taxon>Dikarya</taxon>
        <taxon>Ascomycota</taxon>
        <taxon>Pezizomycotina</taxon>
        <taxon>Leotiomycetes</taxon>
        <taxon>Helotiales</taxon>
        <taxon>Drepanopezizaceae</taxon>
        <taxon>Drepanopeziza</taxon>
    </lineage>
</organism>
<dbReference type="Gene3D" id="3.30.9.10">
    <property type="entry name" value="D-Amino Acid Oxidase, subunit A, domain 2"/>
    <property type="match status" value="1"/>
</dbReference>
<dbReference type="OrthoDB" id="2015447at2759"/>
<feature type="binding site" evidence="6">
    <location>
        <position position="300"/>
    </location>
    <ligand>
        <name>D-dopa</name>
        <dbReference type="ChEBI" id="CHEBI:149689"/>
    </ligand>
</feature>
<feature type="domain" description="FAD dependent oxidoreductase" evidence="7">
    <location>
        <begin position="5"/>
        <end position="302"/>
    </location>
</feature>
<dbReference type="PIRSF" id="PIRSF000189">
    <property type="entry name" value="D-aa_oxidase"/>
    <property type="match status" value="1"/>
</dbReference>
<dbReference type="PANTHER" id="PTHR11530:SF11">
    <property type="entry name" value="D-ASPARTATE OXIDASE"/>
    <property type="match status" value="1"/>
</dbReference>
<dbReference type="GO" id="GO:0019478">
    <property type="term" value="P:D-amino acid catabolic process"/>
    <property type="evidence" value="ECO:0007669"/>
    <property type="project" value="TreeGrafter"/>
</dbReference>
<protein>
    <submittedName>
        <fullName evidence="8">FAD dependent oxidoreductase</fullName>
    </submittedName>
</protein>
<dbReference type="Proteomes" id="UP000006753">
    <property type="component" value="Unassembled WGS sequence"/>
</dbReference>
<keyword evidence="4 6" id="KW-0274">FAD</keyword>
<evidence type="ECO:0000313" key="8">
    <source>
        <dbReference type="EMBL" id="EKD12188.1"/>
    </source>
</evidence>
<name>K1WUC8_MARBU</name>
<evidence type="ECO:0000256" key="1">
    <source>
        <dbReference type="ARBA" id="ARBA00001974"/>
    </source>
</evidence>
<reference evidence="8 9" key="1">
    <citation type="journal article" date="2012" name="BMC Genomics">
        <title>Sequencing the genome of Marssonina brunnea reveals fungus-poplar co-evolution.</title>
        <authorList>
            <person name="Zhu S."/>
            <person name="Cao Y.-Z."/>
            <person name="Jiang C."/>
            <person name="Tan B.-Y."/>
            <person name="Wang Z."/>
            <person name="Feng S."/>
            <person name="Zhang L."/>
            <person name="Su X.-H."/>
            <person name="Brejova B."/>
            <person name="Vinar T."/>
            <person name="Xu M."/>
            <person name="Wang M.-X."/>
            <person name="Zhang S.-G."/>
            <person name="Huang M.-R."/>
            <person name="Wu R."/>
            <person name="Zhou Y."/>
        </authorList>
    </citation>
    <scope>NUCLEOTIDE SEQUENCE [LARGE SCALE GENOMIC DNA]</scope>
    <source>
        <strain evidence="8 9">MB_m1</strain>
    </source>
</reference>
<dbReference type="GO" id="GO:0071949">
    <property type="term" value="F:FAD binding"/>
    <property type="evidence" value="ECO:0007669"/>
    <property type="project" value="InterPro"/>
</dbReference>
<gene>
    <name evidence="8" type="ORF">MBM_09687</name>
</gene>
<dbReference type="InParanoid" id="K1WUC8"/>
<dbReference type="PANTHER" id="PTHR11530">
    <property type="entry name" value="D-AMINO ACID OXIDASE"/>
    <property type="match status" value="1"/>
</dbReference>
<comment type="similarity">
    <text evidence="2">Belongs to the DAMOX/DASOX family.</text>
</comment>
<dbReference type="InterPro" id="IPR023209">
    <property type="entry name" value="DAO"/>
</dbReference>
<evidence type="ECO:0000256" key="2">
    <source>
        <dbReference type="ARBA" id="ARBA00006730"/>
    </source>
</evidence>
<dbReference type="InterPro" id="IPR006076">
    <property type="entry name" value="FAD-dep_OxRdtase"/>
</dbReference>
<proteinExistence type="inferred from homology"/>
<feature type="binding site" evidence="6">
    <location>
        <position position="159"/>
    </location>
    <ligand>
        <name>FAD</name>
        <dbReference type="ChEBI" id="CHEBI:57692"/>
    </ligand>
</feature>
<feature type="binding site" evidence="6">
    <location>
        <position position="218"/>
    </location>
    <ligand>
        <name>D-dopa</name>
        <dbReference type="ChEBI" id="CHEBI:149689"/>
    </ligand>
</feature>
<evidence type="ECO:0000259" key="7">
    <source>
        <dbReference type="Pfam" id="PF01266"/>
    </source>
</evidence>
<evidence type="ECO:0000313" key="9">
    <source>
        <dbReference type="Proteomes" id="UP000006753"/>
    </source>
</evidence>
<evidence type="ECO:0000256" key="5">
    <source>
        <dbReference type="ARBA" id="ARBA00023002"/>
    </source>
</evidence>
<dbReference type="Gene3D" id="3.40.50.720">
    <property type="entry name" value="NAD(P)-binding Rossmann-like Domain"/>
    <property type="match status" value="1"/>
</dbReference>
<feature type="binding site" evidence="6">
    <location>
        <position position="277"/>
    </location>
    <ligand>
        <name>D-dopa</name>
        <dbReference type="ChEBI" id="CHEBI:149689"/>
    </ligand>
</feature>
<dbReference type="SUPFAM" id="SSF51971">
    <property type="entry name" value="Nucleotide-binding domain"/>
    <property type="match status" value="1"/>
</dbReference>
<dbReference type="STRING" id="1072389.K1WUC8"/>
<evidence type="ECO:0000256" key="3">
    <source>
        <dbReference type="ARBA" id="ARBA00022630"/>
    </source>
</evidence>
<dbReference type="GO" id="GO:0005737">
    <property type="term" value="C:cytoplasm"/>
    <property type="evidence" value="ECO:0007669"/>
    <property type="project" value="TreeGrafter"/>
</dbReference>
<dbReference type="SUPFAM" id="SSF54373">
    <property type="entry name" value="FAD-linked reductases, C-terminal domain"/>
    <property type="match status" value="1"/>
</dbReference>
<keyword evidence="9" id="KW-1185">Reference proteome</keyword>
<dbReference type="EMBL" id="JH921462">
    <property type="protein sequence ID" value="EKD12188.1"/>
    <property type="molecule type" value="Genomic_DNA"/>
</dbReference>
<dbReference type="OMA" id="AVRGQTM"/>
<dbReference type="Pfam" id="PF01266">
    <property type="entry name" value="DAO"/>
    <property type="match status" value="1"/>
</dbReference>
<comment type="cofactor">
    <cofactor evidence="1 6">
        <name>FAD</name>
        <dbReference type="ChEBI" id="CHEBI:57692"/>
    </cofactor>
</comment>
<keyword evidence="5" id="KW-0560">Oxidoreductase</keyword>
<dbReference type="GO" id="GO:0003884">
    <property type="term" value="F:D-amino-acid oxidase activity"/>
    <property type="evidence" value="ECO:0007669"/>
    <property type="project" value="InterPro"/>
</dbReference>
<dbReference type="KEGG" id="mbe:MBM_09687"/>
<dbReference type="HOGENOM" id="CLU_034311_3_0_1"/>
<dbReference type="GeneID" id="18765622"/>
<evidence type="ECO:0000256" key="4">
    <source>
        <dbReference type="ARBA" id="ARBA00022827"/>
    </source>
</evidence>
<keyword evidence="3" id="KW-0285">Flavoprotein</keyword>
<dbReference type="eggNOG" id="KOG3923">
    <property type="taxonomic scope" value="Eukaryota"/>
</dbReference>
<sequence length="318" mass="34521">MAQSIGVIGGGITGLACAFVLSSKFNVTIVARDLPGDLGQGWASPWAGATFHPQRDATKSEQQMQRTSFRFYWELAQRNPSSGVKALPMTEYFDSETREADLWYRDLMPDWRVLPASEIPSGLKTGVAYTAVAMNPQLLLPWLQETLVSRGVIFIRAEVTSFDEARSITKSEIIVNASGLGAGILARDNAVRPIRGQTMFVKTDFGRLVMMEGSEYTYIIPRPGSGGAIIGGVKSPRLDSEVDVSLKSDILRRVNRVSDGAFEDIDLDTVTDVVGFRPGRDGGLRIEREGDVIHAYGAAGAGKSNISGLFICALGKER</sequence>
<dbReference type="AlphaFoldDB" id="K1WUC8"/>
<accession>K1WUC8</accession>
<evidence type="ECO:0000256" key="6">
    <source>
        <dbReference type="PIRSR" id="PIRSR000189-1"/>
    </source>
</evidence>